<dbReference type="InterPro" id="IPR029058">
    <property type="entry name" value="AB_hydrolase_fold"/>
</dbReference>
<proteinExistence type="predicted"/>
<keyword evidence="5" id="KW-0496">Mitochondrion</keyword>
<dbReference type="PANTHER" id="PTHR48182:SF2">
    <property type="entry name" value="PROTEIN SERAC1"/>
    <property type="match status" value="1"/>
</dbReference>
<evidence type="ECO:0000256" key="3">
    <source>
        <dbReference type="ARBA" id="ARBA00004370"/>
    </source>
</evidence>
<comment type="caution">
    <text evidence="7">The sequence shown here is derived from an EMBL/GenBank/DDBJ whole genome shotgun (WGS) entry which is preliminary data.</text>
</comment>
<evidence type="ECO:0008006" key="9">
    <source>
        <dbReference type="Google" id="ProtNLM"/>
    </source>
</evidence>
<organism evidence="7 8">
    <name type="scientific">Cephalotrichum gorgonifer</name>
    <dbReference type="NCBI Taxonomy" id="2041049"/>
    <lineage>
        <taxon>Eukaryota</taxon>
        <taxon>Fungi</taxon>
        <taxon>Dikarya</taxon>
        <taxon>Ascomycota</taxon>
        <taxon>Pezizomycotina</taxon>
        <taxon>Sordariomycetes</taxon>
        <taxon>Hypocreomycetidae</taxon>
        <taxon>Microascales</taxon>
        <taxon>Microascaceae</taxon>
        <taxon>Cephalotrichum</taxon>
    </lineage>
</organism>
<evidence type="ECO:0000313" key="8">
    <source>
        <dbReference type="Proteomes" id="UP001187682"/>
    </source>
</evidence>
<sequence length="315" mass="34535">MAQLGLEELSPVGSAERVDLDVVFIHGPFGNRIDTWTKHGVLWPKTLLSEDLPRARILTLGYDSDGTKSNRVTDVSMESYASDLCERLTSFRAGRESSDRPLVFVAYSLGGLLCAQIIVKGALGDGADSMSIIANNTRGIVFLGTPFQGTRVAPWGKIVNAIASVTRKDPTQKVESPDQKSEMLNTLVNSFASVLHQRKRDKREITVTFFHETKKLHGNWIVPKQNSRIPGFGDHASINADHSTMCKFADQDSPGYQSVLAAIKKASVKGDTRLEDDTPVSHVENNNWGTVHNQVLGNQTIIGGMNFMAERGLVE</sequence>
<keyword evidence="8" id="KW-1185">Reference proteome</keyword>
<keyword evidence="4" id="KW-0256">Endoplasmic reticulum</keyword>
<name>A0AAE8SZW3_9PEZI</name>
<dbReference type="GO" id="GO:0005783">
    <property type="term" value="C:endoplasmic reticulum"/>
    <property type="evidence" value="ECO:0007669"/>
    <property type="project" value="UniProtKB-SubCell"/>
</dbReference>
<dbReference type="PANTHER" id="PTHR48182">
    <property type="entry name" value="PROTEIN SERAC1"/>
    <property type="match status" value="1"/>
</dbReference>
<evidence type="ECO:0000256" key="6">
    <source>
        <dbReference type="ARBA" id="ARBA00023136"/>
    </source>
</evidence>
<dbReference type="InterPro" id="IPR052374">
    <property type="entry name" value="SERAC1"/>
</dbReference>
<protein>
    <recommendedName>
        <fullName evidence="9">DUF676 domain-containing protein</fullName>
    </recommendedName>
</protein>
<evidence type="ECO:0000313" key="7">
    <source>
        <dbReference type="EMBL" id="SPO07258.1"/>
    </source>
</evidence>
<dbReference type="GO" id="GO:0005739">
    <property type="term" value="C:mitochondrion"/>
    <property type="evidence" value="ECO:0007669"/>
    <property type="project" value="UniProtKB-SubCell"/>
</dbReference>
<dbReference type="EMBL" id="ONZQ02000019">
    <property type="protein sequence ID" value="SPO07258.1"/>
    <property type="molecule type" value="Genomic_DNA"/>
</dbReference>
<dbReference type="SUPFAM" id="SSF53474">
    <property type="entry name" value="alpha/beta-Hydrolases"/>
    <property type="match status" value="1"/>
</dbReference>
<dbReference type="Gene3D" id="3.40.50.1820">
    <property type="entry name" value="alpha/beta hydrolase"/>
    <property type="match status" value="1"/>
</dbReference>
<dbReference type="Proteomes" id="UP001187682">
    <property type="component" value="Unassembled WGS sequence"/>
</dbReference>
<reference evidence="7" key="1">
    <citation type="submission" date="2018-03" db="EMBL/GenBank/DDBJ databases">
        <authorList>
            <person name="Guldener U."/>
        </authorList>
    </citation>
    <scope>NUCLEOTIDE SEQUENCE</scope>
</reference>
<evidence type="ECO:0000256" key="5">
    <source>
        <dbReference type="ARBA" id="ARBA00023128"/>
    </source>
</evidence>
<dbReference type="AlphaFoldDB" id="A0AAE8SZW3"/>
<keyword evidence="6" id="KW-0472">Membrane</keyword>
<evidence type="ECO:0000256" key="4">
    <source>
        <dbReference type="ARBA" id="ARBA00022824"/>
    </source>
</evidence>
<gene>
    <name evidence="7" type="ORF">DNG_09952</name>
</gene>
<dbReference type="GO" id="GO:0016020">
    <property type="term" value="C:membrane"/>
    <property type="evidence" value="ECO:0007669"/>
    <property type="project" value="UniProtKB-SubCell"/>
</dbReference>
<evidence type="ECO:0000256" key="2">
    <source>
        <dbReference type="ARBA" id="ARBA00004240"/>
    </source>
</evidence>
<comment type="subcellular location">
    <subcellularLocation>
        <location evidence="2">Endoplasmic reticulum</location>
    </subcellularLocation>
    <subcellularLocation>
        <location evidence="3">Membrane</location>
    </subcellularLocation>
    <subcellularLocation>
        <location evidence="1">Mitochondrion</location>
    </subcellularLocation>
</comment>
<accession>A0AAE8SZW3</accession>
<evidence type="ECO:0000256" key="1">
    <source>
        <dbReference type="ARBA" id="ARBA00004173"/>
    </source>
</evidence>